<dbReference type="EMBL" id="NBSH01000009">
    <property type="protein sequence ID" value="ORX35931.1"/>
    <property type="molecule type" value="Genomic_DNA"/>
</dbReference>
<dbReference type="PANTHER" id="PTHR43190">
    <property type="entry name" value="N-ACETYL-D-GLUCOSAMINE KINASE"/>
    <property type="match status" value="1"/>
</dbReference>
<dbReference type="OrthoDB" id="311172at2759"/>
<evidence type="ECO:0000313" key="1">
    <source>
        <dbReference type="EMBL" id="ORX35931.1"/>
    </source>
</evidence>
<dbReference type="STRING" id="4999.A0A1Y1UD05"/>
<evidence type="ECO:0008006" key="3">
    <source>
        <dbReference type="Google" id="ProtNLM"/>
    </source>
</evidence>
<evidence type="ECO:0000313" key="2">
    <source>
        <dbReference type="Proteomes" id="UP000193218"/>
    </source>
</evidence>
<dbReference type="Gene3D" id="3.30.420.40">
    <property type="match status" value="2"/>
</dbReference>
<dbReference type="PANTHER" id="PTHR43190:SF3">
    <property type="entry name" value="N-ACETYL-D-GLUCOSAMINE KINASE"/>
    <property type="match status" value="1"/>
</dbReference>
<gene>
    <name evidence="1" type="ORF">BD324DRAFT_629575</name>
</gene>
<accession>A0A1Y1UD05</accession>
<dbReference type="InterPro" id="IPR052519">
    <property type="entry name" value="Euk-type_GlcNAc_Kinase"/>
</dbReference>
<sequence length="351" mass="37772">MTLYLCLDGGGTKTTAVIAFVSNSSTPSSFVRGEAGPSNLTQNGPEICMAALTLATASALSRLASPPAFPPTASSASSSDVQKRPVFRRIWAGIAGCARPPDYALLRPLLQNLFPGSDVRLTGDGELLTAPIYSTPHLDLVTLISGTGSLALRWHRSSTSERVAQVSREGGWGFLLGDEGSGWSLGREGIKSVLTAMANHRDLLPWHRDILRRFNVEGEPHRLLASLTTLDPTLPVAEADSERKKRIAACTKHVVLAAQEGDEEASKAVKRVALEVVELLRPLVETTKSKDELEETILVVGGGLGGVDLFWDQVALGMKNRGWRWASIERISDAALEGVKVIMDDRTWIGD</sequence>
<proteinExistence type="predicted"/>
<organism evidence="1 2">
    <name type="scientific">Kockovaella imperatae</name>
    <dbReference type="NCBI Taxonomy" id="4999"/>
    <lineage>
        <taxon>Eukaryota</taxon>
        <taxon>Fungi</taxon>
        <taxon>Dikarya</taxon>
        <taxon>Basidiomycota</taxon>
        <taxon>Agaricomycotina</taxon>
        <taxon>Tremellomycetes</taxon>
        <taxon>Tremellales</taxon>
        <taxon>Cuniculitremaceae</taxon>
        <taxon>Kockovaella</taxon>
    </lineage>
</organism>
<reference evidence="1 2" key="1">
    <citation type="submission" date="2017-03" db="EMBL/GenBank/DDBJ databases">
        <title>Widespread Adenine N6-methylation of Active Genes in Fungi.</title>
        <authorList>
            <consortium name="DOE Joint Genome Institute"/>
            <person name="Mondo S.J."/>
            <person name="Dannebaum R.O."/>
            <person name="Kuo R.C."/>
            <person name="Louie K.B."/>
            <person name="Bewick A.J."/>
            <person name="Labutti K."/>
            <person name="Haridas S."/>
            <person name="Kuo A."/>
            <person name="Salamov A."/>
            <person name="Ahrendt S.R."/>
            <person name="Lau R."/>
            <person name="Bowen B.P."/>
            <person name="Lipzen A."/>
            <person name="Sullivan W."/>
            <person name="Andreopoulos W.B."/>
            <person name="Clum A."/>
            <person name="Lindquist E."/>
            <person name="Daum C."/>
            <person name="Northen T.R."/>
            <person name="Ramamoorthy G."/>
            <person name="Schmitz R.J."/>
            <person name="Gryganskyi A."/>
            <person name="Culley D."/>
            <person name="Magnuson J."/>
            <person name="James T.Y."/>
            <person name="O'Malley M.A."/>
            <person name="Stajich J.E."/>
            <person name="Spatafora J.W."/>
            <person name="Visel A."/>
            <person name="Grigoriev I.V."/>
        </authorList>
    </citation>
    <scope>NUCLEOTIDE SEQUENCE [LARGE SCALE GENOMIC DNA]</scope>
    <source>
        <strain evidence="1 2">NRRL Y-17943</strain>
    </source>
</reference>
<dbReference type="RefSeq" id="XP_021870060.1">
    <property type="nucleotide sequence ID" value="XM_022016227.1"/>
</dbReference>
<keyword evidence="2" id="KW-1185">Reference proteome</keyword>
<comment type="caution">
    <text evidence="1">The sequence shown here is derived from an EMBL/GenBank/DDBJ whole genome shotgun (WGS) entry which is preliminary data.</text>
</comment>
<dbReference type="InParanoid" id="A0A1Y1UD05"/>
<dbReference type="InterPro" id="IPR043129">
    <property type="entry name" value="ATPase_NBD"/>
</dbReference>
<name>A0A1Y1UD05_9TREE</name>
<dbReference type="SUPFAM" id="SSF53067">
    <property type="entry name" value="Actin-like ATPase domain"/>
    <property type="match status" value="2"/>
</dbReference>
<dbReference type="GeneID" id="33558036"/>
<protein>
    <recommendedName>
        <fullName evidence="3">N-acetyl-D-glucosamine kinase</fullName>
    </recommendedName>
</protein>
<dbReference type="Proteomes" id="UP000193218">
    <property type="component" value="Unassembled WGS sequence"/>
</dbReference>
<dbReference type="AlphaFoldDB" id="A0A1Y1UD05"/>